<dbReference type="Pfam" id="PF11495">
    <property type="entry name" value="Regulator_TrmB"/>
    <property type="match status" value="1"/>
</dbReference>
<dbReference type="GeneID" id="16024281"/>
<keyword evidence="5" id="KW-1185">Reference proteome</keyword>
<dbReference type="InterPro" id="IPR036390">
    <property type="entry name" value="WH_DNA-bd_sf"/>
</dbReference>
<evidence type="ECO:0000259" key="2">
    <source>
        <dbReference type="Pfam" id="PF01978"/>
    </source>
</evidence>
<protein>
    <submittedName>
        <fullName evidence="4">Transcriptional regulator</fullName>
    </submittedName>
</protein>
<dbReference type="PANTHER" id="PTHR34293">
    <property type="entry name" value="HTH-TYPE TRANSCRIPTIONAL REGULATOR TRMBL2"/>
    <property type="match status" value="1"/>
</dbReference>
<dbReference type="InterPro" id="IPR021586">
    <property type="entry name" value="Tscrpt_reg_TrmB_C"/>
</dbReference>
<dbReference type="InterPro" id="IPR051797">
    <property type="entry name" value="TrmB-like"/>
</dbReference>
<dbReference type="Proteomes" id="UP000014660">
    <property type="component" value="Chromosome"/>
</dbReference>
<proteinExistence type="inferred from homology"/>
<name>S0AMY6_FERAC</name>
<dbReference type="EMBL" id="CP004145">
    <property type="protein sequence ID" value="AGO60117.1"/>
    <property type="molecule type" value="Genomic_DNA"/>
</dbReference>
<feature type="domain" description="Transcription regulator TrmB C-terminal" evidence="3">
    <location>
        <begin position="110"/>
        <end position="335"/>
    </location>
</feature>
<dbReference type="InterPro" id="IPR036388">
    <property type="entry name" value="WH-like_DNA-bd_sf"/>
</dbReference>
<organism evidence="4 5">
    <name type="scientific">Ferroplasma acidarmanus Fer1</name>
    <dbReference type="NCBI Taxonomy" id="333146"/>
    <lineage>
        <taxon>Archaea</taxon>
        <taxon>Methanobacteriati</taxon>
        <taxon>Thermoplasmatota</taxon>
        <taxon>Thermoplasmata</taxon>
        <taxon>Thermoplasmatales</taxon>
        <taxon>Ferroplasmaceae</taxon>
        <taxon>Ferroplasma</taxon>
    </lineage>
</organism>
<dbReference type="InterPro" id="IPR002831">
    <property type="entry name" value="Tscrpt_reg_TrmB_N"/>
</dbReference>
<evidence type="ECO:0000313" key="4">
    <source>
        <dbReference type="EMBL" id="AGO60117.1"/>
    </source>
</evidence>
<dbReference type="KEGG" id="fac:FACI_IFERC01G0137"/>
<sequence>MDADLFDELKRFGLSNYEIKIYKTLLLKGPNTATGTVKIAGVPQPRIYDLFSSLEGKGFVDTVTGKRHLYRAVPVSQVLRREIIWLDNYVNEFESYVEKHRETEDLKEPYIWFVKGNKNVTERIISMIYSAKNEIIMALSHDSFVNVRKFINSALKKGITVALVLFDDTNDNELKTVPPGVILKKRLEKPMEMVLVDRNFILSNLKSGIENMDYSIYLEEDQLLHVLSYYFFYDIWLPSKYIIYPENFIHYKLNNIWLTCDIIDYYLTNNIKLKADLNGIINNKNISLKCEIIKTERINGVRQTFFVKDDKNTYSVGGKSALREDIKLIDVTISRLST</sequence>
<dbReference type="SUPFAM" id="SSF159071">
    <property type="entry name" value="TrmB C-terminal domain-like"/>
    <property type="match status" value="1"/>
</dbReference>
<dbReference type="HOGENOM" id="CLU_062979_2_0_2"/>
<feature type="domain" description="Transcription regulator TrmB N-terminal" evidence="2">
    <location>
        <begin position="9"/>
        <end position="75"/>
    </location>
</feature>
<dbReference type="Gene3D" id="1.10.10.10">
    <property type="entry name" value="Winged helix-like DNA-binding domain superfamily/Winged helix DNA-binding domain"/>
    <property type="match status" value="1"/>
</dbReference>
<dbReference type="CDD" id="cd09124">
    <property type="entry name" value="PLDc_like_TrmB_middle"/>
    <property type="match status" value="1"/>
</dbReference>
<dbReference type="Pfam" id="PF01978">
    <property type="entry name" value="TrmB"/>
    <property type="match status" value="1"/>
</dbReference>
<dbReference type="PANTHER" id="PTHR34293:SF1">
    <property type="entry name" value="HTH-TYPE TRANSCRIPTIONAL REGULATOR TRMBL2"/>
    <property type="match status" value="1"/>
</dbReference>
<evidence type="ECO:0000313" key="5">
    <source>
        <dbReference type="Proteomes" id="UP000014660"/>
    </source>
</evidence>
<reference evidence="4 5" key="1">
    <citation type="journal article" date="2007" name="Proc. Natl. Acad. Sci. U.S.A.">
        <title>Genome dynamics in a natural archaeal population.</title>
        <authorList>
            <person name="Allen E.E."/>
            <person name="Tyson G.W."/>
            <person name="Whitaker R.J."/>
            <person name="Detter J.C."/>
            <person name="Richardson P.M."/>
            <person name="Banfield J.F."/>
        </authorList>
    </citation>
    <scope>NUCLEOTIDE SEQUENCE [LARGE SCALE GENOMIC DNA]</scope>
    <source>
        <strain evidence="5">fer1</strain>
    </source>
</reference>
<gene>
    <name evidence="4" type="ORF">FACI_IFERC00001G0137</name>
</gene>
<dbReference type="SUPFAM" id="SSF46785">
    <property type="entry name" value="Winged helix' DNA-binding domain"/>
    <property type="match status" value="1"/>
</dbReference>
<accession>S0AMY6</accession>
<dbReference type="AlphaFoldDB" id="S0AMY6"/>
<evidence type="ECO:0000256" key="1">
    <source>
        <dbReference type="ARBA" id="ARBA00007287"/>
    </source>
</evidence>
<comment type="similarity">
    <text evidence="1">Belongs to the transcriptional regulator TrmB family.</text>
</comment>
<dbReference type="RefSeq" id="WP_009886155.1">
    <property type="nucleotide sequence ID" value="NC_021592.1"/>
</dbReference>
<evidence type="ECO:0000259" key="3">
    <source>
        <dbReference type="Pfam" id="PF11495"/>
    </source>
</evidence>